<comment type="similarity">
    <text evidence="5">Belongs to the lariat debranching enzyme family.</text>
</comment>
<keyword evidence="7" id="KW-0479">Metal-binding</keyword>
<sequence length="512" mass="58026">MKIAVEGCAHGELDKIYECIETIQNRESIKIDLLICCGDFQSVRNNDDLRAMAVPEKYQNICTFYKYYSGEKEAPVLTIFIGGNHEASNYLQELPYGGWVAPNIFYMGRVGVIRFGNLRIGGLSGIYKGHDYLQGLWECPPYTQNSLRSVYHVRAIDVFRLGQIKDKIHVMLSHDWPRGITNYGDQENLLRRKPFFREDIESNQLGSPPAEKLLHTLKPQYWFAAHLHCQFAALVKHENNEETKFLALDKCLPKRRHLQILDLPSEYDGDKLLKYDAEWLAVLKNTNHLLSVKNIDCHLPGPGGNERFDFTPTIEEKESIEKLLKTLTINSNVFVKTAPVFKPGSRKIAPTDPIVNPQTTYICEKLGIDDPIQVVMARSGRAMKPPAVENEISNSKSNDVNINYNELVENAPIKLPKLSLPAPVTPSIHENESNCEISQNTTFTPESSFLSDNDHNTSDCMTPPSAIKKVFKRRNLSMYTPEEDEFNTNANNTPTELSSPHSSKLPCRSNEL</sequence>
<dbReference type="PANTHER" id="PTHR12849:SF0">
    <property type="entry name" value="LARIAT DEBRANCHING ENZYME"/>
    <property type="match status" value="1"/>
</dbReference>
<evidence type="ECO:0000256" key="6">
    <source>
        <dbReference type="ARBA" id="ARBA00022664"/>
    </source>
</evidence>
<keyword evidence="6" id="KW-0507">mRNA processing</keyword>
<dbReference type="Pfam" id="PF05011">
    <property type="entry name" value="DBR1"/>
    <property type="match status" value="1"/>
</dbReference>
<feature type="domain" description="Lariat debranching enzyme C-terminal" evidence="15">
    <location>
        <begin position="235"/>
        <end position="372"/>
    </location>
</feature>
<comment type="cofactor">
    <cofactor evidence="1">
        <name>Mn(2+)</name>
        <dbReference type="ChEBI" id="CHEBI:29035"/>
    </cofactor>
</comment>
<dbReference type="InterPro" id="IPR041816">
    <property type="entry name" value="Dbr1_N"/>
</dbReference>
<dbReference type="InterPro" id="IPR029052">
    <property type="entry name" value="Metallo-depent_PP-like"/>
</dbReference>
<dbReference type="PANTHER" id="PTHR12849">
    <property type="entry name" value="RNA LARIAT DEBRANCHING ENZYME"/>
    <property type="match status" value="1"/>
</dbReference>
<evidence type="ECO:0000259" key="15">
    <source>
        <dbReference type="SMART" id="SM01124"/>
    </source>
</evidence>
<reference evidence="16" key="1">
    <citation type="submission" date="2021-12" db="EMBL/GenBank/DDBJ databases">
        <authorList>
            <person name="Martin H S."/>
        </authorList>
    </citation>
    <scope>NUCLEOTIDE SEQUENCE</scope>
</reference>
<evidence type="ECO:0000256" key="14">
    <source>
        <dbReference type="SAM" id="MobiDB-lite"/>
    </source>
</evidence>
<accession>A0A8J9VT02</accession>
<evidence type="ECO:0000313" key="16">
    <source>
        <dbReference type="EMBL" id="CAH0729838.1"/>
    </source>
</evidence>
<dbReference type="GO" id="GO:0000398">
    <property type="term" value="P:mRNA splicing, via spliceosome"/>
    <property type="evidence" value="ECO:0007669"/>
    <property type="project" value="TreeGrafter"/>
</dbReference>
<evidence type="ECO:0000256" key="9">
    <source>
        <dbReference type="ARBA" id="ARBA00022833"/>
    </source>
</evidence>
<feature type="region of interest" description="Disordered" evidence="14">
    <location>
        <begin position="480"/>
        <end position="512"/>
    </location>
</feature>
<dbReference type="Gene3D" id="3.60.21.10">
    <property type="match status" value="1"/>
</dbReference>
<evidence type="ECO:0000256" key="3">
    <source>
        <dbReference type="ARBA" id="ARBA00001954"/>
    </source>
</evidence>
<dbReference type="FunFam" id="3.60.21.10:FF:000035">
    <property type="entry name" value="Lariat debranching enzyme"/>
    <property type="match status" value="1"/>
</dbReference>
<keyword evidence="9" id="KW-0862">Zinc</keyword>
<keyword evidence="17" id="KW-1185">Reference proteome</keyword>
<protein>
    <recommendedName>
        <fullName evidence="15">Lariat debranching enzyme C-terminal domain-containing protein</fullName>
    </recommendedName>
</protein>
<evidence type="ECO:0000256" key="5">
    <source>
        <dbReference type="ARBA" id="ARBA00006045"/>
    </source>
</evidence>
<evidence type="ECO:0000256" key="4">
    <source>
        <dbReference type="ARBA" id="ARBA00004123"/>
    </source>
</evidence>
<dbReference type="AlphaFoldDB" id="A0A8J9VT02"/>
<dbReference type="SMART" id="SM01124">
    <property type="entry name" value="DBR1"/>
    <property type="match status" value="1"/>
</dbReference>
<evidence type="ECO:0000256" key="8">
    <source>
        <dbReference type="ARBA" id="ARBA00022801"/>
    </source>
</evidence>
<dbReference type="Proteomes" id="UP000838878">
    <property type="component" value="Chromosome 8"/>
</dbReference>
<dbReference type="GO" id="GO:0008419">
    <property type="term" value="F:RNA lariat debranching enzyme activity"/>
    <property type="evidence" value="ECO:0007669"/>
    <property type="project" value="TreeGrafter"/>
</dbReference>
<comment type="subcellular location">
    <subcellularLocation>
        <location evidence="4">Nucleus</location>
    </subcellularLocation>
</comment>
<dbReference type="Pfam" id="PF00149">
    <property type="entry name" value="Metallophos"/>
    <property type="match status" value="1"/>
</dbReference>
<dbReference type="EMBL" id="OV170228">
    <property type="protein sequence ID" value="CAH0729838.1"/>
    <property type="molecule type" value="Genomic_DNA"/>
</dbReference>
<feature type="region of interest" description="Disordered" evidence="14">
    <location>
        <begin position="443"/>
        <end position="462"/>
    </location>
</feature>
<proteinExistence type="inferred from homology"/>
<dbReference type="OrthoDB" id="407609at2759"/>
<dbReference type="GO" id="GO:0005634">
    <property type="term" value="C:nucleus"/>
    <property type="evidence" value="ECO:0007669"/>
    <property type="project" value="UniProtKB-SubCell"/>
</dbReference>
<keyword evidence="12" id="KW-0539">Nucleus</keyword>
<comment type="cofactor">
    <cofactor evidence="2">
        <name>Zn(2+)</name>
        <dbReference type="ChEBI" id="CHEBI:29105"/>
    </cofactor>
</comment>
<dbReference type="CDD" id="cd00844">
    <property type="entry name" value="MPP_Dbr1_N"/>
    <property type="match status" value="1"/>
</dbReference>
<dbReference type="InterPro" id="IPR004843">
    <property type="entry name" value="Calcineurin-like_PHP"/>
</dbReference>
<comment type="cofactor">
    <cofactor evidence="3">
        <name>Fe(2+)</name>
        <dbReference type="ChEBI" id="CHEBI:29033"/>
    </cofactor>
</comment>
<organism evidence="16 17">
    <name type="scientific">Brenthis ino</name>
    <name type="common">lesser marbled fritillary</name>
    <dbReference type="NCBI Taxonomy" id="405034"/>
    <lineage>
        <taxon>Eukaryota</taxon>
        <taxon>Metazoa</taxon>
        <taxon>Ecdysozoa</taxon>
        <taxon>Arthropoda</taxon>
        <taxon>Hexapoda</taxon>
        <taxon>Insecta</taxon>
        <taxon>Pterygota</taxon>
        <taxon>Neoptera</taxon>
        <taxon>Endopterygota</taxon>
        <taxon>Lepidoptera</taxon>
        <taxon>Glossata</taxon>
        <taxon>Ditrysia</taxon>
        <taxon>Papilionoidea</taxon>
        <taxon>Nymphalidae</taxon>
        <taxon>Heliconiinae</taxon>
        <taxon>Argynnini</taxon>
        <taxon>Brenthis</taxon>
    </lineage>
</organism>
<feature type="compositionally biased region" description="Polar residues" evidence="14">
    <location>
        <begin position="487"/>
        <end position="502"/>
    </location>
</feature>
<dbReference type="GO" id="GO:0046872">
    <property type="term" value="F:metal ion binding"/>
    <property type="evidence" value="ECO:0007669"/>
    <property type="project" value="UniProtKB-KW"/>
</dbReference>
<keyword evidence="10" id="KW-0408">Iron</keyword>
<evidence type="ECO:0000256" key="7">
    <source>
        <dbReference type="ARBA" id="ARBA00022723"/>
    </source>
</evidence>
<keyword evidence="11" id="KW-0464">Manganese</keyword>
<gene>
    <name evidence="16" type="ORF">BINO364_LOCUS14889</name>
</gene>
<evidence type="ECO:0000313" key="17">
    <source>
        <dbReference type="Proteomes" id="UP000838878"/>
    </source>
</evidence>
<dbReference type="SUPFAM" id="SSF56300">
    <property type="entry name" value="Metallo-dependent phosphatases"/>
    <property type="match status" value="1"/>
</dbReference>
<evidence type="ECO:0000256" key="11">
    <source>
        <dbReference type="ARBA" id="ARBA00023211"/>
    </source>
</evidence>
<evidence type="ECO:0000256" key="2">
    <source>
        <dbReference type="ARBA" id="ARBA00001947"/>
    </source>
</evidence>
<keyword evidence="8" id="KW-0378">Hydrolase</keyword>
<evidence type="ECO:0000256" key="10">
    <source>
        <dbReference type="ARBA" id="ARBA00023004"/>
    </source>
</evidence>
<comment type="function">
    <text evidence="13">Cleaves the 2'-5' phosphodiester linkage at the branch point of lariat intron pre-mRNAs after splicing and converts them into linear molecules that are subsequently degraded. It thereby facilitates ribonucleotide turnover.</text>
</comment>
<evidence type="ECO:0000256" key="1">
    <source>
        <dbReference type="ARBA" id="ARBA00001936"/>
    </source>
</evidence>
<name>A0A8J9VT02_9NEOP</name>
<feature type="non-terminal residue" evidence="16">
    <location>
        <position position="512"/>
    </location>
</feature>
<dbReference type="InterPro" id="IPR007708">
    <property type="entry name" value="DBR1_C"/>
</dbReference>
<evidence type="ECO:0000256" key="12">
    <source>
        <dbReference type="ARBA" id="ARBA00023242"/>
    </source>
</evidence>
<evidence type="ECO:0000256" key="13">
    <source>
        <dbReference type="ARBA" id="ARBA00058627"/>
    </source>
</evidence>